<evidence type="ECO:0000313" key="4">
    <source>
        <dbReference type="EMBL" id="QNT70855.1"/>
    </source>
</evidence>
<dbReference type="SUPFAM" id="SSF54637">
    <property type="entry name" value="Thioesterase/thiol ester dehydrase-isomerase"/>
    <property type="match status" value="1"/>
</dbReference>
<dbReference type="EMBL" id="CP053923">
    <property type="protein sequence ID" value="QNT70855.1"/>
    <property type="molecule type" value="Genomic_DNA"/>
</dbReference>
<protein>
    <submittedName>
        <fullName evidence="4">Tol-pal system-associated acyl-CoA thioesterase</fullName>
    </submittedName>
</protein>
<dbReference type="GO" id="GO:0047617">
    <property type="term" value="F:fatty acyl-CoA hydrolase activity"/>
    <property type="evidence" value="ECO:0007669"/>
    <property type="project" value="TreeGrafter"/>
</dbReference>
<dbReference type="NCBIfam" id="TIGR02799">
    <property type="entry name" value="thio_ybgC"/>
    <property type="match status" value="1"/>
</dbReference>
<keyword evidence="5" id="KW-1185">Reference proteome</keyword>
<evidence type="ECO:0000256" key="1">
    <source>
        <dbReference type="ARBA" id="ARBA00005953"/>
    </source>
</evidence>
<dbReference type="Pfam" id="PF03061">
    <property type="entry name" value="4HBT"/>
    <property type="match status" value="1"/>
</dbReference>
<dbReference type="Proteomes" id="UP000516369">
    <property type="component" value="Chromosome"/>
</dbReference>
<dbReference type="Gene3D" id="3.10.129.10">
    <property type="entry name" value="Hotdog Thioesterase"/>
    <property type="match status" value="1"/>
</dbReference>
<comment type="similarity">
    <text evidence="1">Belongs to the 4-hydroxybenzoyl-CoA thioesterase family.</text>
</comment>
<name>A0A7H1N569_9PROT</name>
<dbReference type="CDD" id="cd00586">
    <property type="entry name" value="4HBT"/>
    <property type="match status" value="1"/>
</dbReference>
<sequence>MTSEHLTSGYVHAQTVRIYYEDTDSTGLVYHTNYLKFAERARTDMLRDFDFDHTRLLRDHGIAFVVRSLSVDFRQPARLDDLLQVRTRVTEMRGASMRMEQQISCNGIDLVRITLKLACITADGRATRMPLPLHAVFCQLVQNSPGSYGNG</sequence>
<evidence type="ECO:0000313" key="5">
    <source>
        <dbReference type="Proteomes" id="UP000516369"/>
    </source>
</evidence>
<accession>A0A7H1N569</accession>
<dbReference type="InterPro" id="IPR050563">
    <property type="entry name" value="4-hydroxybenzoyl-CoA_TE"/>
</dbReference>
<feature type="domain" description="Thioesterase" evidence="3">
    <location>
        <begin position="27"/>
        <end position="106"/>
    </location>
</feature>
<dbReference type="FunFam" id="3.10.129.10:FF:000004">
    <property type="entry name" value="Tol-pal system-associated acyl-CoA thioesterase"/>
    <property type="match status" value="1"/>
</dbReference>
<dbReference type="PANTHER" id="PTHR31793:SF37">
    <property type="entry name" value="ACYL-COA THIOESTER HYDROLASE YBGC"/>
    <property type="match status" value="1"/>
</dbReference>
<dbReference type="KEGG" id="dvn:HQ394_17965"/>
<keyword evidence="2" id="KW-0378">Hydrolase</keyword>
<dbReference type="InterPro" id="IPR014166">
    <property type="entry name" value="Tol-Pal_acyl-CoA_thioesterase"/>
</dbReference>
<dbReference type="PANTHER" id="PTHR31793">
    <property type="entry name" value="4-HYDROXYBENZOYL-COA THIOESTERASE FAMILY MEMBER"/>
    <property type="match status" value="1"/>
</dbReference>
<proteinExistence type="inferred from homology"/>
<dbReference type="RefSeq" id="WP_190261316.1">
    <property type="nucleotide sequence ID" value="NZ_CP053923.1"/>
</dbReference>
<evidence type="ECO:0000256" key="2">
    <source>
        <dbReference type="ARBA" id="ARBA00022801"/>
    </source>
</evidence>
<dbReference type="InterPro" id="IPR006683">
    <property type="entry name" value="Thioestr_dom"/>
</dbReference>
<dbReference type="AlphaFoldDB" id="A0A7H1N569"/>
<organism evidence="4 5">
    <name type="scientific">Defluviicoccus vanus</name>
    <dbReference type="NCBI Taxonomy" id="111831"/>
    <lineage>
        <taxon>Bacteria</taxon>
        <taxon>Pseudomonadati</taxon>
        <taxon>Pseudomonadota</taxon>
        <taxon>Alphaproteobacteria</taxon>
        <taxon>Rhodospirillales</taxon>
        <taxon>Rhodospirillaceae</taxon>
        <taxon>Defluviicoccus</taxon>
    </lineage>
</organism>
<dbReference type="InterPro" id="IPR006684">
    <property type="entry name" value="YbgC/YbaW"/>
</dbReference>
<dbReference type="InterPro" id="IPR029069">
    <property type="entry name" value="HotDog_dom_sf"/>
</dbReference>
<dbReference type="NCBIfam" id="TIGR00051">
    <property type="entry name" value="YbgC/FadM family acyl-CoA thioesterase"/>
    <property type="match status" value="1"/>
</dbReference>
<evidence type="ECO:0000259" key="3">
    <source>
        <dbReference type="Pfam" id="PF03061"/>
    </source>
</evidence>
<gene>
    <name evidence="4" type="primary">ybgC</name>
    <name evidence="4" type="ORF">HQ394_17965</name>
</gene>
<dbReference type="PIRSF" id="PIRSF003230">
    <property type="entry name" value="YbgC"/>
    <property type="match status" value="1"/>
</dbReference>
<reference evidence="4 5" key="1">
    <citation type="submission" date="2020-05" db="EMBL/GenBank/DDBJ databases">
        <title>Complete closed genome sequence of Defluviicoccus vanus.</title>
        <authorList>
            <person name="Bessarab I."/>
            <person name="Arumugam K."/>
            <person name="Maszenan A.M."/>
            <person name="Seviour R.J."/>
            <person name="Williams R.B."/>
        </authorList>
    </citation>
    <scope>NUCLEOTIDE SEQUENCE [LARGE SCALE GENOMIC DNA]</scope>
    <source>
        <strain evidence="4 5">Ben 114</strain>
    </source>
</reference>